<dbReference type="WBParaSite" id="jg1328.2">
    <property type="protein sequence ID" value="jg1328.2"/>
    <property type="gene ID" value="jg1328"/>
</dbReference>
<evidence type="ECO:0000313" key="3">
    <source>
        <dbReference type="WBParaSite" id="jg1328.2"/>
    </source>
</evidence>
<dbReference type="Proteomes" id="UP000887574">
    <property type="component" value="Unplaced"/>
</dbReference>
<protein>
    <submittedName>
        <fullName evidence="3">Uncharacterized protein</fullName>
    </submittedName>
</protein>
<feature type="compositionally biased region" description="Polar residues" evidence="1">
    <location>
        <begin position="220"/>
        <end position="232"/>
    </location>
</feature>
<feature type="region of interest" description="Disordered" evidence="1">
    <location>
        <begin position="113"/>
        <end position="137"/>
    </location>
</feature>
<keyword evidence="2" id="KW-1185">Reference proteome</keyword>
<feature type="region of interest" description="Disordered" evidence="1">
    <location>
        <begin position="66"/>
        <end position="96"/>
    </location>
</feature>
<evidence type="ECO:0000256" key="1">
    <source>
        <dbReference type="SAM" id="MobiDB-lite"/>
    </source>
</evidence>
<accession>A0A915CXS6</accession>
<evidence type="ECO:0000313" key="2">
    <source>
        <dbReference type="Proteomes" id="UP000887574"/>
    </source>
</evidence>
<feature type="compositionally biased region" description="Polar residues" evidence="1">
    <location>
        <begin position="76"/>
        <end position="86"/>
    </location>
</feature>
<feature type="compositionally biased region" description="Basic and acidic residues" evidence="1">
    <location>
        <begin position="66"/>
        <end position="75"/>
    </location>
</feature>
<reference evidence="3" key="1">
    <citation type="submission" date="2022-11" db="UniProtKB">
        <authorList>
            <consortium name="WormBaseParasite"/>
        </authorList>
    </citation>
    <scope>IDENTIFICATION</scope>
</reference>
<proteinExistence type="predicted"/>
<feature type="region of interest" description="Disordered" evidence="1">
    <location>
        <begin position="203"/>
        <end position="232"/>
    </location>
</feature>
<name>A0A915CXS6_9BILA</name>
<organism evidence="2 3">
    <name type="scientific">Ditylenchus dipsaci</name>
    <dbReference type="NCBI Taxonomy" id="166011"/>
    <lineage>
        <taxon>Eukaryota</taxon>
        <taxon>Metazoa</taxon>
        <taxon>Ecdysozoa</taxon>
        <taxon>Nematoda</taxon>
        <taxon>Chromadorea</taxon>
        <taxon>Rhabditida</taxon>
        <taxon>Tylenchina</taxon>
        <taxon>Tylenchomorpha</taxon>
        <taxon>Sphaerularioidea</taxon>
        <taxon>Anguinidae</taxon>
        <taxon>Anguininae</taxon>
        <taxon>Ditylenchus</taxon>
    </lineage>
</organism>
<dbReference type="AlphaFoldDB" id="A0A915CXS6"/>
<sequence length="417" mass="45155">MEKKDTDSSSVKSGGGLHSLSFWWESKAKKLKLLNGTLDNYSNCFASSMLASSNFSSGTSLEKVKVVDSGSERKISTASTQSNSPRQPDLKEAKQSVVNVQGKPVGVRKVASEPIGKSSHQTGVGAKRRRAESQKEFEERKAALKKHILREAEKKKALKEYVLATLPIWKGKSKWNKPPKENTTKAGVAADKKNVILAKPSKMHPRLKESSHLSEAGKQGTDSCRNLLPSSQPAKEISNHPAVFVPASVNDVSSCSAKDVRCSSEAVVALEVESPSLESLVPVLSLYCDNKAVVAGSPACHGKDDHSSTSCSEVFKNSINSEEWNRIATKFWEKLNSPNTIDRLISLVFNAVAPTNTGSLHYNYKGGFSTVLLAICDADYKCVYADVGNYGKESDGGILIVRRVGLRQDAAIGNNEI</sequence>